<organism evidence="3 4">
    <name type="scientific">Herbaspirillum robiniae</name>
    <dbReference type="NCBI Taxonomy" id="2014887"/>
    <lineage>
        <taxon>Bacteria</taxon>
        <taxon>Pseudomonadati</taxon>
        <taxon>Pseudomonadota</taxon>
        <taxon>Betaproteobacteria</taxon>
        <taxon>Burkholderiales</taxon>
        <taxon>Oxalobacteraceae</taxon>
        <taxon>Herbaspirillum</taxon>
    </lineage>
</organism>
<dbReference type="AlphaFoldDB" id="A0A246WR87"/>
<evidence type="ECO:0000313" key="3">
    <source>
        <dbReference type="EMBL" id="OWY28895.1"/>
    </source>
</evidence>
<proteinExistence type="predicted"/>
<sequence>MVVAFIPPILEAAAARVATALAGVLVGVQADKIIKARQESAEAAKSGVLAQSDAASSSKEKCPPCPAEKGFPTPRNTAGWSETTIEYQQRIGGMPAASPGYLTEWTFNDVAFDGFDPGQCLLKEAKAAYDNFFDEYGVPQVWWKGEPPLMGEVARQAGAAVPRPPVKLKWFFMEQVSYLYFSRKIRSLFPDIIVVHQP</sequence>
<evidence type="ECO:0000259" key="2">
    <source>
        <dbReference type="Pfam" id="PF15648"/>
    </source>
</evidence>
<accession>A0A246WR87</accession>
<evidence type="ECO:0000256" key="1">
    <source>
        <dbReference type="SAM" id="MobiDB-lite"/>
    </source>
</evidence>
<gene>
    <name evidence="3" type="ORF">CEJ42_13090</name>
</gene>
<dbReference type="Pfam" id="PF15648">
    <property type="entry name" value="Tox-REase-5"/>
    <property type="match status" value="1"/>
</dbReference>
<dbReference type="InterPro" id="IPR028904">
    <property type="entry name" value="Tox-REase-5_dom"/>
</dbReference>
<dbReference type="Proteomes" id="UP000197596">
    <property type="component" value="Unassembled WGS sequence"/>
</dbReference>
<reference evidence="3 4" key="1">
    <citation type="submission" date="2017-06" db="EMBL/GenBank/DDBJ databases">
        <title>Herbaspirillum phytohormonus sp. nov., isolated from the root nodule of Robinia pseudoacacia in lead-zinc mine.</title>
        <authorList>
            <person name="Fan M."/>
            <person name="Lin Y."/>
        </authorList>
    </citation>
    <scope>NUCLEOTIDE SEQUENCE [LARGE SCALE GENOMIC DNA]</scope>
    <source>
        <strain evidence="3 4">HZ10</strain>
    </source>
</reference>
<name>A0A246WR87_9BURK</name>
<feature type="domain" description="Tox-REase-5" evidence="2">
    <location>
        <begin position="84"/>
        <end position="174"/>
    </location>
</feature>
<evidence type="ECO:0000313" key="4">
    <source>
        <dbReference type="Proteomes" id="UP000197596"/>
    </source>
</evidence>
<dbReference type="RefSeq" id="WP_088751353.1">
    <property type="nucleotide sequence ID" value="NZ_NJGU01000006.1"/>
</dbReference>
<protein>
    <recommendedName>
        <fullName evidence="2">Tox-REase-5 domain-containing protein</fullName>
    </recommendedName>
</protein>
<feature type="region of interest" description="Disordered" evidence="1">
    <location>
        <begin position="55"/>
        <end position="79"/>
    </location>
</feature>
<dbReference type="EMBL" id="NJGU01000006">
    <property type="protein sequence ID" value="OWY28895.1"/>
    <property type="molecule type" value="Genomic_DNA"/>
</dbReference>
<comment type="caution">
    <text evidence="3">The sequence shown here is derived from an EMBL/GenBank/DDBJ whole genome shotgun (WGS) entry which is preliminary data.</text>
</comment>